<name>A0ABM7H4F1_9EURY</name>
<reference evidence="2 3" key="1">
    <citation type="submission" date="2019-06" db="EMBL/GenBank/DDBJ databases">
        <title>Complete genome sequence of Methanoculleus chikugoensis strain MG62.</title>
        <authorList>
            <person name="Asakawa S."/>
            <person name="Dianou D."/>
        </authorList>
    </citation>
    <scope>NUCLEOTIDE SEQUENCE [LARGE SCALE GENOMIC DNA]</scope>
    <source>
        <strain evidence="2 3">MG62</strain>
    </source>
</reference>
<proteinExistence type="predicted"/>
<sequence length="65" mass="6738">MVPPAPAAAPGEGWGGHPDGAVRVRPRGGIWGEVAQGVSPGPGVPANLRSKIFILAYLWTPVIRE</sequence>
<accession>A0ABM7H4F1</accession>
<evidence type="ECO:0000313" key="2">
    <source>
        <dbReference type="EMBL" id="BBL67492.1"/>
    </source>
</evidence>
<evidence type="ECO:0000256" key="1">
    <source>
        <dbReference type="SAM" id="MobiDB-lite"/>
    </source>
</evidence>
<gene>
    <name evidence="2" type="ORF">MchiMG62_06730</name>
</gene>
<evidence type="ECO:0000313" key="3">
    <source>
        <dbReference type="Proteomes" id="UP000824969"/>
    </source>
</evidence>
<feature type="region of interest" description="Disordered" evidence="1">
    <location>
        <begin position="1"/>
        <end position="22"/>
    </location>
</feature>
<dbReference type="EMBL" id="AP019781">
    <property type="protein sequence ID" value="BBL67492.1"/>
    <property type="molecule type" value="Genomic_DNA"/>
</dbReference>
<dbReference type="Proteomes" id="UP000824969">
    <property type="component" value="Chromosome"/>
</dbReference>
<organism evidence="2 3">
    <name type="scientific">Methanoculleus chikugoensis</name>
    <dbReference type="NCBI Taxonomy" id="118126"/>
    <lineage>
        <taxon>Archaea</taxon>
        <taxon>Methanobacteriati</taxon>
        <taxon>Methanobacteriota</taxon>
        <taxon>Stenosarchaea group</taxon>
        <taxon>Methanomicrobia</taxon>
        <taxon>Methanomicrobiales</taxon>
        <taxon>Methanomicrobiaceae</taxon>
        <taxon>Methanoculleus</taxon>
    </lineage>
</organism>
<keyword evidence="3" id="KW-1185">Reference proteome</keyword>
<protein>
    <submittedName>
        <fullName evidence="2">Uncharacterized protein</fullName>
    </submittedName>
</protein>